<feature type="compositionally biased region" description="Basic and acidic residues" evidence="1">
    <location>
        <begin position="1"/>
        <end position="16"/>
    </location>
</feature>
<gene>
    <name evidence="2" type="ORF">AVDCRST_MAG64-559</name>
</gene>
<dbReference type="AlphaFoldDB" id="A0A6J4N6T3"/>
<name>A0A6J4N6T3_9BACT</name>
<evidence type="ECO:0000256" key="1">
    <source>
        <dbReference type="SAM" id="MobiDB-lite"/>
    </source>
</evidence>
<feature type="region of interest" description="Disordered" evidence="1">
    <location>
        <begin position="1"/>
        <end position="40"/>
    </location>
</feature>
<accession>A0A6J4N6T3</accession>
<evidence type="ECO:0000313" key="2">
    <source>
        <dbReference type="EMBL" id="CAA9379897.1"/>
    </source>
</evidence>
<proteinExistence type="predicted"/>
<dbReference type="EMBL" id="CADCUQ010000150">
    <property type="protein sequence ID" value="CAA9379897.1"/>
    <property type="molecule type" value="Genomic_DNA"/>
</dbReference>
<sequence length="40" mass="4414">MGRPSEGHGLETRDTGTSDAKVWRNPLQPARLGPDARRQV</sequence>
<reference evidence="2" key="1">
    <citation type="submission" date="2020-02" db="EMBL/GenBank/DDBJ databases">
        <authorList>
            <person name="Meier V. D."/>
        </authorList>
    </citation>
    <scope>NUCLEOTIDE SEQUENCE</scope>
    <source>
        <strain evidence="2">AVDCRST_MAG64</strain>
    </source>
</reference>
<organism evidence="2">
    <name type="scientific">uncultured Phycisphaerae bacterium</name>
    <dbReference type="NCBI Taxonomy" id="904963"/>
    <lineage>
        <taxon>Bacteria</taxon>
        <taxon>Pseudomonadati</taxon>
        <taxon>Planctomycetota</taxon>
        <taxon>Phycisphaerae</taxon>
        <taxon>environmental samples</taxon>
    </lineage>
</organism>
<protein>
    <submittedName>
        <fullName evidence="2">Uncharacterized protein</fullName>
    </submittedName>
</protein>